<dbReference type="Pfam" id="PF08268">
    <property type="entry name" value="FBA_3"/>
    <property type="match status" value="1"/>
</dbReference>
<dbReference type="Gene3D" id="1.20.1280.50">
    <property type="match status" value="1"/>
</dbReference>
<gene>
    <name evidence="2" type="ORF">OLC1_LOCUS10281</name>
</gene>
<evidence type="ECO:0000313" key="3">
    <source>
        <dbReference type="Proteomes" id="UP001161247"/>
    </source>
</evidence>
<keyword evidence="3" id="KW-1185">Reference proteome</keyword>
<dbReference type="NCBIfam" id="TIGR01640">
    <property type="entry name" value="F_box_assoc_1"/>
    <property type="match status" value="1"/>
</dbReference>
<name>A0AAV1CZV3_OLDCO</name>
<dbReference type="AlphaFoldDB" id="A0AAV1CZV3"/>
<dbReference type="SMART" id="SM00256">
    <property type="entry name" value="FBOX"/>
    <property type="match status" value="1"/>
</dbReference>
<dbReference type="InterPro" id="IPR013187">
    <property type="entry name" value="F-box-assoc_dom_typ3"/>
</dbReference>
<dbReference type="SUPFAM" id="SSF81383">
    <property type="entry name" value="F-box domain"/>
    <property type="match status" value="1"/>
</dbReference>
<evidence type="ECO:0000313" key="2">
    <source>
        <dbReference type="EMBL" id="CAI9100455.1"/>
    </source>
</evidence>
<sequence>MSPRRTRNMPSETSATILPKELMLEILTRLSGKKLGQCKCVCKSWQSLIGGLAWKDLFRSRPPELILYRADDPFKARDSLCLSLRCFSSTLIGPSKEESSSAATEEEEFSFLSHVKSKFFCQYFTQLVNGLICLPENGCRFYIYNVFTGHRMSLPRPMYYSWNPDSSFHLGYDPLTRMYKLLRLISARREHPMRVEIMTLMPSDSSASKWRELDNDVSGLTDFQIDSQGVISLLTADGFLWFLSVEGSLLLLSFHLNKEKFELIKLPGNLKNEMAGTDSFCFIQSMGRPAIWVMPSKSDYPSCLVLFVFENYEGNIWNKYSIHFPEELGDVNTFIVDAGNLPTGEILFMNVEGNEDQDSLVSAVYSYNHHTSKFDRFQVGRIVDKPVTLLRGSQKHIRAENIGDKVFCLHDCNYLYLSLNRVLNGRGD</sequence>
<dbReference type="PANTHER" id="PTHR31111:SF138">
    <property type="entry name" value="F-BOX ASSOCIATED DOMAIN-CONTAINING PROTEIN"/>
    <property type="match status" value="1"/>
</dbReference>
<dbReference type="PROSITE" id="PS50181">
    <property type="entry name" value="FBOX"/>
    <property type="match status" value="1"/>
</dbReference>
<proteinExistence type="predicted"/>
<dbReference type="Proteomes" id="UP001161247">
    <property type="component" value="Chromosome 3"/>
</dbReference>
<accession>A0AAV1CZV3</accession>
<dbReference type="InterPro" id="IPR017451">
    <property type="entry name" value="F-box-assoc_interact_dom"/>
</dbReference>
<protein>
    <submittedName>
        <fullName evidence="2">OLC1v1037565C1</fullName>
    </submittedName>
</protein>
<dbReference type="PANTHER" id="PTHR31111">
    <property type="entry name" value="BNAA05G37150D PROTEIN-RELATED"/>
    <property type="match status" value="1"/>
</dbReference>
<evidence type="ECO:0000259" key="1">
    <source>
        <dbReference type="PROSITE" id="PS50181"/>
    </source>
</evidence>
<dbReference type="Pfam" id="PF12937">
    <property type="entry name" value="F-box-like"/>
    <property type="match status" value="1"/>
</dbReference>
<dbReference type="InterPro" id="IPR001810">
    <property type="entry name" value="F-box_dom"/>
</dbReference>
<reference evidence="2" key="1">
    <citation type="submission" date="2023-03" db="EMBL/GenBank/DDBJ databases">
        <authorList>
            <person name="Julca I."/>
        </authorList>
    </citation>
    <scope>NUCLEOTIDE SEQUENCE</scope>
</reference>
<dbReference type="EMBL" id="OX459120">
    <property type="protein sequence ID" value="CAI9100455.1"/>
    <property type="molecule type" value="Genomic_DNA"/>
</dbReference>
<dbReference type="InterPro" id="IPR036047">
    <property type="entry name" value="F-box-like_dom_sf"/>
</dbReference>
<feature type="domain" description="F-box" evidence="1">
    <location>
        <begin position="12"/>
        <end position="57"/>
    </location>
</feature>
<organism evidence="2 3">
    <name type="scientific">Oldenlandia corymbosa var. corymbosa</name>
    <dbReference type="NCBI Taxonomy" id="529605"/>
    <lineage>
        <taxon>Eukaryota</taxon>
        <taxon>Viridiplantae</taxon>
        <taxon>Streptophyta</taxon>
        <taxon>Embryophyta</taxon>
        <taxon>Tracheophyta</taxon>
        <taxon>Spermatophyta</taxon>
        <taxon>Magnoliopsida</taxon>
        <taxon>eudicotyledons</taxon>
        <taxon>Gunneridae</taxon>
        <taxon>Pentapetalae</taxon>
        <taxon>asterids</taxon>
        <taxon>lamiids</taxon>
        <taxon>Gentianales</taxon>
        <taxon>Rubiaceae</taxon>
        <taxon>Rubioideae</taxon>
        <taxon>Spermacoceae</taxon>
        <taxon>Hedyotis-Oldenlandia complex</taxon>
        <taxon>Oldenlandia</taxon>
    </lineage>
</organism>